<dbReference type="InterPro" id="IPR027417">
    <property type="entry name" value="P-loop_NTPase"/>
</dbReference>
<dbReference type="AlphaFoldDB" id="A0A845UC86"/>
<evidence type="ECO:0000313" key="1">
    <source>
        <dbReference type="EMBL" id="NDU43779.1"/>
    </source>
</evidence>
<dbReference type="EMBL" id="WNJL01000043">
    <property type="protein sequence ID" value="NDU43779.1"/>
    <property type="molecule type" value="Genomic_DNA"/>
</dbReference>
<dbReference type="RefSeq" id="WP_163099170.1">
    <property type="nucleotide sequence ID" value="NZ_CP127523.1"/>
</dbReference>
<sequence>MPETAPSTHRYHFISGLPRSGSTLLAAILSQNPRFSAGMSSPVAGLVHMLLHEMSGQNEFSVFIDNRQRAAILRGIVDHYYADNPAAVVLDTNRTWCGKLPLLSTLFPESKVIACVRELPWIIDSIERLVRRNVFEPSSIFNYSAGGTVYTRSNGLSGPEGLVGQAYDALKEAYYGEQAAGRLILVQYESLVSHPERTLKALYTFLEEPEYPHDLNRVRFDAEAYDRKAGTPGLHRIRPRIEAVERATILPPELFQRFRGDAFWKDPSQARKEIPVL</sequence>
<dbReference type="Pfam" id="PF13469">
    <property type="entry name" value="Sulfotransfer_3"/>
    <property type="match status" value="1"/>
</dbReference>
<protein>
    <submittedName>
        <fullName evidence="1">Sulfotransferase</fullName>
    </submittedName>
</protein>
<keyword evidence="1" id="KW-0808">Transferase</keyword>
<comment type="caution">
    <text evidence="1">The sequence shown here is derived from an EMBL/GenBank/DDBJ whole genome shotgun (WGS) entry which is preliminary data.</text>
</comment>
<dbReference type="GO" id="GO:0016740">
    <property type="term" value="F:transferase activity"/>
    <property type="evidence" value="ECO:0007669"/>
    <property type="project" value="UniProtKB-KW"/>
</dbReference>
<name>A0A845UC86_9PROT</name>
<gene>
    <name evidence="1" type="ORF">GL267_14455</name>
</gene>
<proteinExistence type="predicted"/>
<organism evidence="1">
    <name type="scientific">Acidithiobacillus ferrianus</name>
    <dbReference type="NCBI Taxonomy" id="2678518"/>
    <lineage>
        <taxon>Bacteria</taxon>
        <taxon>Pseudomonadati</taxon>
        <taxon>Pseudomonadota</taxon>
        <taxon>Acidithiobacillia</taxon>
        <taxon>Acidithiobacillales</taxon>
        <taxon>Acidithiobacillaceae</taxon>
        <taxon>Acidithiobacillus</taxon>
    </lineage>
</organism>
<accession>A0A845UC86</accession>
<reference evidence="1" key="1">
    <citation type="submission" date="2019-11" db="EMBL/GenBank/DDBJ databases">
        <title>Acidithiobacillus ferrianus sp. nov.: a facultatively anaerobic and extremely acidophilic chemolithoautotroph.</title>
        <authorList>
            <person name="Norris P.R."/>
            <person name="Falagan C."/>
            <person name="Moya-Beltran A."/>
            <person name="Castro M."/>
            <person name="Quatrini R."/>
            <person name="Johnson D.B."/>
        </authorList>
    </citation>
    <scope>NUCLEOTIDE SEQUENCE [LARGE SCALE GENOMIC DNA]</scope>
    <source>
        <strain evidence="1">MG</strain>
    </source>
</reference>
<dbReference type="Gene3D" id="3.40.50.300">
    <property type="entry name" value="P-loop containing nucleotide triphosphate hydrolases"/>
    <property type="match status" value="1"/>
</dbReference>
<dbReference type="SUPFAM" id="SSF52540">
    <property type="entry name" value="P-loop containing nucleoside triphosphate hydrolases"/>
    <property type="match status" value="1"/>
</dbReference>